<feature type="transmembrane region" description="Helical" evidence="1">
    <location>
        <begin position="189"/>
        <end position="208"/>
    </location>
</feature>
<protein>
    <submittedName>
        <fullName evidence="2">Uncharacterized protein</fullName>
    </submittedName>
</protein>
<dbReference type="InParanoid" id="A0A0C3NY34"/>
<keyword evidence="3" id="KW-1185">Reference proteome</keyword>
<organism evidence="2 3">
    <name type="scientific">Pisolithus tinctorius Marx 270</name>
    <dbReference type="NCBI Taxonomy" id="870435"/>
    <lineage>
        <taxon>Eukaryota</taxon>
        <taxon>Fungi</taxon>
        <taxon>Dikarya</taxon>
        <taxon>Basidiomycota</taxon>
        <taxon>Agaricomycotina</taxon>
        <taxon>Agaricomycetes</taxon>
        <taxon>Agaricomycetidae</taxon>
        <taxon>Boletales</taxon>
        <taxon>Sclerodermatineae</taxon>
        <taxon>Pisolithaceae</taxon>
        <taxon>Pisolithus</taxon>
    </lineage>
</organism>
<dbReference type="AlphaFoldDB" id="A0A0C3NY34"/>
<sequence>MKYPTPTWQDPSFRTVWWLSLNVAEVLVAVAQNYQGISLYRDVMVPPGREREFLERLKQNPSSPIPASNGHAYDWRDRVRTFPEQPVDPEAEGLQTDEPHPNATALTSQIDKDFDTLMAVKAREELEELYGVAVVKIPVFIACLQRFNSIILSLGLNLLLSAAFLRSTLSIPASDIGRVHLDVFSHSSLIVAFPVVLVIHTSLASLYTPTVLPRIGVHTAAYVGVLVSLMSFFAGLAVWGALS</sequence>
<dbReference type="HOGENOM" id="CLU_1142959_0_0_1"/>
<accession>A0A0C3NY34</accession>
<gene>
    <name evidence="2" type="ORF">M404DRAFT_1004181</name>
</gene>
<keyword evidence="1" id="KW-0812">Transmembrane</keyword>
<evidence type="ECO:0000313" key="3">
    <source>
        <dbReference type="Proteomes" id="UP000054217"/>
    </source>
</evidence>
<reference evidence="3" key="2">
    <citation type="submission" date="2015-01" db="EMBL/GenBank/DDBJ databases">
        <title>Evolutionary Origins and Diversification of the Mycorrhizal Mutualists.</title>
        <authorList>
            <consortium name="DOE Joint Genome Institute"/>
            <consortium name="Mycorrhizal Genomics Consortium"/>
            <person name="Kohler A."/>
            <person name="Kuo A."/>
            <person name="Nagy L.G."/>
            <person name="Floudas D."/>
            <person name="Copeland A."/>
            <person name="Barry K.W."/>
            <person name="Cichocki N."/>
            <person name="Veneault-Fourrey C."/>
            <person name="LaButti K."/>
            <person name="Lindquist E.A."/>
            <person name="Lipzen A."/>
            <person name="Lundell T."/>
            <person name="Morin E."/>
            <person name="Murat C."/>
            <person name="Riley R."/>
            <person name="Ohm R."/>
            <person name="Sun H."/>
            <person name="Tunlid A."/>
            <person name="Henrissat B."/>
            <person name="Grigoriev I.V."/>
            <person name="Hibbett D.S."/>
            <person name="Martin F."/>
        </authorList>
    </citation>
    <scope>NUCLEOTIDE SEQUENCE [LARGE SCALE GENOMIC DNA]</scope>
    <source>
        <strain evidence="3">Marx 270</strain>
    </source>
</reference>
<dbReference type="OrthoDB" id="3364069at2759"/>
<feature type="transmembrane region" description="Helical" evidence="1">
    <location>
        <begin position="220"/>
        <end position="242"/>
    </location>
</feature>
<dbReference type="Proteomes" id="UP000054217">
    <property type="component" value="Unassembled WGS sequence"/>
</dbReference>
<dbReference type="STRING" id="870435.A0A0C3NY34"/>
<reference evidence="2 3" key="1">
    <citation type="submission" date="2014-04" db="EMBL/GenBank/DDBJ databases">
        <authorList>
            <consortium name="DOE Joint Genome Institute"/>
            <person name="Kuo A."/>
            <person name="Kohler A."/>
            <person name="Costa M.D."/>
            <person name="Nagy L.G."/>
            <person name="Floudas D."/>
            <person name="Copeland A."/>
            <person name="Barry K.W."/>
            <person name="Cichocki N."/>
            <person name="Veneault-Fourrey C."/>
            <person name="LaButti K."/>
            <person name="Lindquist E.A."/>
            <person name="Lipzen A."/>
            <person name="Lundell T."/>
            <person name="Morin E."/>
            <person name="Murat C."/>
            <person name="Sun H."/>
            <person name="Tunlid A."/>
            <person name="Henrissat B."/>
            <person name="Grigoriev I.V."/>
            <person name="Hibbett D.S."/>
            <person name="Martin F."/>
            <person name="Nordberg H.P."/>
            <person name="Cantor M.N."/>
            <person name="Hua S.X."/>
        </authorList>
    </citation>
    <scope>NUCLEOTIDE SEQUENCE [LARGE SCALE GENOMIC DNA]</scope>
    <source>
        <strain evidence="2 3">Marx 270</strain>
    </source>
</reference>
<evidence type="ECO:0000256" key="1">
    <source>
        <dbReference type="SAM" id="Phobius"/>
    </source>
</evidence>
<feature type="transmembrane region" description="Helical" evidence="1">
    <location>
        <begin position="15"/>
        <end position="34"/>
    </location>
</feature>
<evidence type="ECO:0000313" key="2">
    <source>
        <dbReference type="EMBL" id="KIO00064.1"/>
    </source>
</evidence>
<keyword evidence="1" id="KW-0472">Membrane</keyword>
<keyword evidence="1" id="KW-1133">Transmembrane helix</keyword>
<name>A0A0C3NY34_PISTI</name>
<dbReference type="EMBL" id="KN831999">
    <property type="protein sequence ID" value="KIO00064.1"/>
    <property type="molecule type" value="Genomic_DNA"/>
</dbReference>
<proteinExistence type="predicted"/>
<feature type="transmembrane region" description="Helical" evidence="1">
    <location>
        <begin position="150"/>
        <end position="169"/>
    </location>
</feature>